<organism evidence="2 3">
    <name type="scientific">Romeriopsis navalis LEGE 11480</name>
    <dbReference type="NCBI Taxonomy" id="2777977"/>
    <lineage>
        <taxon>Bacteria</taxon>
        <taxon>Bacillati</taxon>
        <taxon>Cyanobacteriota</taxon>
        <taxon>Cyanophyceae</taxon>
        <taxon>Leptolyngbyales</taxon>
        <taxon>Leptolyngbyaceae</taxon>
        <taxon>Romeriopsis</taxon>
        <taxon>Romeriopsis navalis</taxon>
    </lineage>
</organism>
<sequence length="88" mass="10375">MQLLTFSLLALYTVVMPLLFSNWYGLYLNEPGMNASQRQTSRIVLMLATLLWPIVLPMSYLELLKKVKRYERQNLMTQPNFVSLPEMY</sequence>
<dbReference type="AlphaFoldDB" id="A0A928VP06"/>
<keyword evidence="1" id="KW-0812">Transmembrane</keyword>
<keyword evidence="1" id="KW-0472">Membrane</keyword>
<reference evidence="2" key="1">
    <citation type="submission" date="2020-10" db="EMBL/GenBank/DDBJ databases">
        <authorList>
            <person name="Castelo-Branco R."/>
            <person name="Eusebio N."/>
            <person name="Adriana R."/>
            <person name="Vieira A."/>
            <person name="Brugerolle De Fraissinette N."/>
            <person name="Rezende De Castro R."/>
            <person name="Schneider M.P."/>
            <person name="Vasconcelos V."/>
            <person name="Leao P.N."/>
        </authorList>
    </citation>
    <scope>NUCLEOTIDE SEQUENCE</scope>
    <source>
        <strain evidence="2">LEGE 11480</strain>
    </source>
</reference>
<feature type="transmembrane region" description="Helical" evidence="1">
    <location>
        <begin position="45"/>
        <end position="64"/>
    </location>
</feature>
<evidence type="ECO:0000313" key="3">
    <source>
        <dbReference type="Proteomes" id="UP000625316"/>
    </source>
</evidence>
<comment type="caution">
    <text evidence="2">The sequence shown here is derived from an EMBL/GenBank/DDBJ whole genome shotgun (WGS) entry which is preliminary data.</text>
</comment>
<dbReference type="EMBL" id="JADEXQ010000053">
    <property type="protein sequence ID" value="MBE9031122.1"/>
    <property type="molecule type" value="Genomic_DNA"/>
</dbReference>
<evidence type="ECO:0000313" key="2">
    <source>
        <dbReference type="EMBL" id="MBE9031122.1"/>
    </source>
</evidence>
<proteinExistence type="predicted"/>
<evidence type="ECO:0000256" key="1">
    <source>
        <dbReference type="SAM" id="Phobius"/>
    </source>
</evidence>
<dbReference type="RefSeq" id="WP_264325951.1">
    <property type="nucleotide sequence ID" value="NZ_JADEXQ010000053.1"/>
</dbReference>
<dbReference type="Proteomes" id="UP000625316">
    <property type="component" value="Unassembled WGS sequence"/>
</dbReference>
<keyword evidence="3" id="KW-1185">Reference proteome</keyword>
<gene>
    <name evidence="2" type="ORF">IQ266_15415</name>
</gene>
<name>A0A928VP06_9CYAN</name>
<keyword evidence="1" id="KW-1133">Transmembrane helix</keyword>
<protein>
    <submittedName>
        <fullName evidence="2">Uncharacterized protein</fullName>
    </submittedName>
</protein>
<accession>A0A928VP06</accession>